<keyword evidence="12" id="KW-1185">Reference proteome</keyword>
<dbReference type="PANTHER" id="PTHR32217:SF3">
    <property type="entry name" value="LYMPHOCYTE ANTIGEN 6S"/>
    <property type="match status" value="1"/>
</dbReference>
<dbReference type="SUPFAM" id="SSF57302">
    <property type="entry name" value="Snake toxin-like"/>
    <property type="match status" value="1"/>
</dbReference>
<sequence>MLAWRKFDLCSPSPRMDSCHTTKSCVLILLVVLLCAERAQGLECYNCLGVSLGIACKSITCPYPDAVCISQQVELIVGKFPVASIKMAEGSLGENIRSGHLLRTMVPLP</sequence>
<comment type="subcellular location">
    <subcellularLocation>
        <location evidence="1">Cell membrane</location>
        <topology evidence="1">Lipid-anchor</topology>
        <topology evidence="1">GPI-anchor</topology>
    </subcellularLocation>
</comment>
<evidence type="ECO:0000259" key="10">
    <source>
        <dbReference type="Pfam" id="PF00021"/>
    </source>
</evidence>
<feature type="domain" description="UPAR/Ly6" evidence="10">
    <location>
        <begin position="40"/>
        <end position="78"/>
    </location>
</feature>
<evidence type="ECO:0000256" key="1">
    <source>
        <dbReference type="ARBA" id="ARBA00004609"/>
    </source>
</evidence>
<dbReference type="GO" id="GO:0030550">
    <property type="term" value="F:acetylcholine receptor inhibitor activity"/>
    <property type="evidence" value="ECO:0007669"/>
    <property type="project" value="TreeGrafter"/>
</dbReference>
<name>A0A8C6I405_MUSSI</name>
<dbReference type="GO" id="GO:0033130">
    <property type="term" value="F:acetylcholine receptor binding"/>
    <property type="evidence" value="ECO:0007669"/>
    <property type="project" value="TreeGrafter"/>
</dbReference>
<evidence type="ECO:0000256" key="8">
    <source>
        <dbReference type="ARBA" id="ARBA00023288"/>
    </source>
</evidence>
<proteinExistence type="predicted"/>
<evidence type="ECO:0000313" key="12">
    <source>
        <dbReference type="Proteomes" id="UP000694415"/>
    </source>
</evidence>
<evidence type="ECO:0000256" key="7">
    <source>
        <dbReference type="ARBA" id="ARBA00023180"/>
    </source>
</evidence>
<keyword evidence="2" id="KW-1003">Cell membrane</keyword>
<dbReference type="GO" id="GO:0005886">
    <property type="term" value="C:plasma membrane"/>
    <property type="evidence" value="ECO:0007669"/>
    <property type="project" value="UniProtKB-SubCell"/>
</dbReference>
<keyword evidence="4 9" id="KW-0732">Signal</keyword>
<dbReference type="InterPro" id="IPR045860">
    <property type="entry name" value="Snake_toxin-like_sf"/>
</dbReference>
<dbReference type="Ensembl" id="ENSMSIT00000038289.1">
    <property type="protein sequence ID" value="ENSMSIP00000030422.1"/>
    <property type="gene ID" value="ENSMSIG00000025460.1"/>
</dbReference>
<evidence type="ECO:0000256" key="4">
    <source>
        <dbReference type="ARBA" id="ARBA00022729"/>
    </source>
</evidence>
<keyword evidence="3" id="KW-0336">GPI-anchor</keyword>
<protein>
    <recommendedName>
        <fullName evidence="10">UPAR/Ly6 domain-containing protein</fullName>
    </recommendedName>
</protein>
<evidence type="ECO:0000313" key="11">
    <source>
        <dbReference type="Ensembl" id="ENSMSIP00000030422.1"/>
    </source>
</evidence>
<evidence type="ECO:0000256" key="2">
    <source>
        <dbReference type="ARBA" id="ARBA00022475"/>
    </source>
</evidence>
<evidence type="ECO:0000256" key="9">
    <source>
        <dbReference type="SAM" id="SignalP"/>
    </source>
</evidence>
<feature type="signal peptide" evidence="9">
    <location>
        <begin position="1"/>
        <end position="41"/>
    </location>
</feature>
<dbReference type="Proteomes" id="UP000694415">
    <property type="component" value="Unplaced"/>
</dbReference>
<evidence type="ECO:0000256" key="5">
    <source>
        <dbReference type="ARBA" id="ARBA00023136"/>
    </source>
</evidence>
<dbReference type="PANTHER" id="PTHR32217">
    <property type="entry name" value="LYMPHOCYTE ANTIGEN 6H"/>
    <property type="match status" value="1"/>
</dbReference>
<evidence type="ECO:0000256" key="3">
    <source>
        <dbReference type="ARBA" id="ARBA00022622"/>
    </source>
</evidence>
<dbReference type="GO" id="GO:0045202">
    <property type="term" value="C:synapse"/>
    <property type="evidence" value="ECO:0007669"/>
    <property type="project" value="GOC"/>
</dbReference>
<dbReference type="Pfam" id="PF00021">
    <property type="entry name" value="UPAR_LY6"/>
    <property type="match status" value="1"/>
</dbReference>
<organism evidence="11 12">
    <name type="scientific">Mus spicilegus</name>
    <name type="common">Mound-building mouse</name>
    <dbReference type="NCBI Taxonomy" id="10103"/>
    <lineage>
        <taxon>Eukaryota</taxon>
        <taxon>Metazoa</taxon>
        <taxon>Chordata</taxon>
        <taxon>Craniata</taxon>
        <taxon>Vertebrata</taxon>
        <taxon>Euteleostomi</taxon>
        <taxon>Mammalia</taxon>
        <taxon>Eutheria</taxon>
        <taxon>Euarchontoglires</taxon>
        <taxon>Glires</taxon>
        <taxon>Rodentia</taxon>
        <taxon>Myomorpha</taxon>
        <taxon>Muroidea</taxon>
        <taxon>Muridae</taxon>
        <taxon>Murinae</taxon>
        <taxon>Mus</taxon>
        <taxon>Mus</taxon>
    </lineage>
</organism>
<reference evidence="11" key="1">
    <citation type="submission" date="2025-08" db="UniProtKB">
        <authorList>
            <consortium name="Ensembl"/>
        </authorList>
    </citation>
    <scope>IDENTIFICATION</scope>
</reference>
<dbReference type="AlphaFoldDB" id="A0A8C6I405"/>
<dbReference type="GeneTree" id="ENSGT00940000154560"/>
<feature type="chain" id="PRO_5034598268" description="UPAR/Ly6 domain-containing protein" evidence="9">
    <location>
        <begin position="42"/>
        <end position="109"/>
    </location>
</feature>
<dbReference type="InterPro" id="IPR051445">
    <property type="entry name" value="LY6H/LY6L_nAChR_modulators"/>
</dbReference>
<dbReference type="InterPro" id="IPR016054">
    <property type="entry name" value="LY6_UPA_recep-like"/>
</dbReference>
<dbReference type="GO" id="GO:0095500">
    <property type="term" value="P:acetylcholine receptor signaling pathway"/>
    <property type="evidence" value="ECO:0007669"/>
    <property type="project" value="TreeGrafter"/>
</dbReference>
<keyword evidence="8" id="KW-0449">Lipoprotein</keyword>
<evidence type="ECO:0000256" key="6">
    <source>
        <dbReference type="ARBA" id="ARBA00023157"/>
    </source>
</evidence>
<accession>A0A8C6I405</accession>
<keyword evidence="5" id="KW-0472">Membrane</keyword>
<reference evidence="11" key="2">
    <citation type="submission" date="2025-09" db="UniProtKB">
        <authorList>
            <consortium name="Ensembl"/>
        </authorList>
    </citation>
    <scope>IDENTIFICATION</scope>
</reference>
<dbReference type="GO" id="GO:0098552">
    <property type="term" value="C:side of membrane"/>
    <property type="evidence" value="ECO:0007669"/>
    <property type="project" value="UniProtKB-KW"/>
</dbReference>
<keyword evidence="6" id="KW-1015">Disulfide bond</keyword>
<keyword evidence="7" id="KW-0325">Glycoprotein</keyword>